<organism evidence="1 2">
    <name type="scientific">Xylaria bambusicola</name>
    <dbReference type="NCBI Taxonomy" id="326684"/>
    <lineage>
        <taxon>Eukaryota</taxon>
        <taxon>Fungi</taxon>
        <taxon>Dikarya</taxon>
        <taxon>Ascomycota</taxon>
        <taxon>Pezizomycotina</taxon>
        <taxon>Sordariomycetes</taxon>
        <taxon>Xylariomycetidae</taxon>
        <taxon>Xylariales</taxon>
        <taxon>Xylariaceae</taxon>
        <taxon>Xylaria</taxon>
    </lineage>
</organism>
<dbReference type="EMBL" id="JAWHQM010000089">
    <property type="protein sequence ID" value="KAK5637037.1"/>
    <property type="molecule type" value="Genomic_DNA"/>
</dbReference>
<reference evidence="1 2" key="1">
    <citation type="submission" date="2023-10" db="EMBL/GenBank/DDBJ databases">
        <title>Draft genome sequence of Xylaria bambusicola isolate GMP-LS, the root and basal stem rot pathogen of sugarcane in Indonesia.</title>
        <authorList>
            <person name="Selvaraj P."/>
            <person name="Muralishankar V."/>
            <person name="Muruganantham S."/>
            <person name="Sp S."/>
            <person name="Haryani S."/>
            <person name="Lau K.J.X."/>
            <person name="Naqvi N.I."/>
        </authorList>
    </citation>
    <scope>NUCLEOTIDE SEQUENCE [LARGE SCALE GENOMIC DNA]</scope>
    <source>
        <strain evidence="1">GMP-LS</strain>
    </source>
</reference>
<evidence type="ECO:0000313" key="1">
    <source>
        <dbReference type="EMBL" id="KAK5637037.1"/>
    </source>
</evidence>
<proteinExistence type="predicted"/>
<comment type="caution">
    <text evidence="1">The sequence shown here is derived from an EMBL/GenBank/DDBJ whole genome shotgun (WGS) entry which is preliminary data.</text>
</comment>
<keyword evidence="2" id="KW-1185">Reference proteome</keyword>
<dbReference type="Proteomes" id="UP001305414">
    <property type="component" value="Unassembled WGS sequence"/>
</dbReference>
<accession>A0AAN7ZB53</accession>
<sequence>MRTGVLSFRVTPGWAPVRAAPGRRMPTRRSAFRSVDFPAFGIPTTRARNPSSESCAAARSLTRARSRWILRGFRSSVNTTSVLPPITPLPAEGEF</sequence>
<evidence type="ECO:0000313" key="2">
    <source>
        <dbReference type="Proteomes" id="UP001305414"/>
    </source>
</evidence>
<dbReference type="AlphaFoldDB" id="A0AAN7ZB53"/>
<name>A0AAN7ZB53_9PEZI</name>
<protein>
    <submittedName>
        <fullName evidence="1">Uncharacterized protein</fullName>
    </submittedName>
</protein>
<gene>
    <name evidence="1" type="ORF">RRF57_012749</name>
</gene>